<accession>A0A1L0GNT0</accession>
<evidence type="ECO:0000313" key="1">
    <source>
        <dbReference type="EMBL" id="SGZ57773.1"/>
    </source>
</evidence>
<gene>
    <name evidence="1" type="ORF">SAMEA4029009_CIC11G00000004145</name>
</gene>
<evidence type="ECO:0000313" key="2">
    <source>
        <dbReference type="Proteomes" id="UP000182259"/>
    </source>
</evidence>
<protein>
    <submittedName>
        <fullName evidence="1">CIC11C00000004145</fullName>
    </submittedName>
</protein>
<name>A0A1L0GNT0_9ASCO</name>
<dbReference type="EMBL" id="LT635768">
    <property type="protein sequence ID" value="SGZ57773.1"/>
    <property type="molecule type" value="Genomic_DNA"/>
</dbReference>
<proteinExistence type="predicted"/>
<reference evidence="1 2" key="1">
    <citation type="submission" date="2016-10" db="EMBL/GenBank/DDBJ databases">
        <authorList>
            <person name="de Groot N.N."/>
        </authorList>
    </citation>
    <scope>NUCLEOTIDE SEQUENCE [LARGE SCALE GENOMIC DNA]</scope>
    <source>
        <strain evidence="1 2">PYCC 4715</strain>
    </source>
</reference>
<organism evidence="1 2">
    <name type="scientific">Sungouiella intermedia</name>
    <dbReference type="NCBI Taxonomy" id="45354"/>
    <lineage>
        <taxon>Eukaryota</taxon>
        <taxon>Fungi</taxon>
        <taxon>Dikarya</taxon>
        <taxon>Ascomycota</taxon>
        <taxon>Saccharomycotina</taxon>
        <taxon>Pichiomycetes</taxon>
        <taxon>Metschnikowiaceae</taxon>
        <taxon>Sungouiella</taxon>
    </lineage>
</organism>
<dbReference type="AlphaFoldDB" id="A0A1L0GNT0"/>
<dbReference type="Proteomes" id="UP000182259">
    <property type="component" value="Chromosome V"/>
</dbReference>
<sequence>MAGEKRIGHSIQIPSLSTYLNKEESTNLVTLPSILPSPQVQQLKVSAIIFEYFLGQPYPIELD</sequence>